<dbReference type="RefSeq" id="WP_226608803.1">
    <property type="nucleotide sequence ID" value="NZ_JAJAQI010000018.1"/>
</dbReference>
<feature type="transmembrane region" description="Helical" evidence="2">
    <location>
        <begin position="167"/>
        <end position="185"/>
    </location>
</feature>
<feature type="transmembrane region" description="Helical" evidence="2">
    <location>
        <begin position="129"/>
        <end position="147"/>
    </location>
</feature>
<evidence type="ECO:0000313" key="4">
    <source>
        <dbReference type="Proteomes" id="UP001139311"/>
    </source>
</evidence>
<feature type="compositionally biased region" description="Low complexity" evidence="1">
    <location>
        <begin position="194"/>
        <end position="220"/>
    </location>
</feature>
<comment type="caution">
    <text evidence="3">The sequence shown here is derived from an EMBL/GenBank/DDBJ whole genome shotgun (WGS) entry which is preliminary data.</text>
</comment>
<dbReference type="InterPro" id="IPR014509">
    <property type="entry name" value="YjdF-like"/>
</dbReference>
<organism evidence="3 4">
    <name type="scientific">Roseicella aerolata</name>
    <dbReference type="NCBI Taxonomy" id="2883479"/>
    <lineage>
        <taxon>Bacteria</taxon>
        <taxon>Pseudomonadati</taxon>
        <taxon>Pseudomonadota</taxon>
        <taxon>Alphaproteobacteria</taxon>
        <taxon>Acetobacterales</taxon>
        <taxon>Roseomonadaceae</taxon>
        <taxon>Roseicella</taxon>
    </lineage>
</organism>
<feature type="transmembrane region" description="Helical" evidence="2">
    <location>
        <begin position="103"/>
        <end position="122"/>
    </location>
</feature>
<keyword evidence="2" id="KW-1133">Transmembrane helix</keyword>
<evidence type="ECO:0000256" key="1">
    <source>
        <dbReference type="SAM" id="MobiDB-lite"/>
    </source>
</evidence>
<protein>
    <recommendedName>
        <fullName evidence="5">VanZ family protein</fullName>
    </recommendedName>
</protein>
<feature type="region of interest" description="Disordered" evidence="1">
    <location>
        <begin position="191"/>
        <end position="220"/>
    </location>
</feature>
<proteinExistence type="predicted"/>
<name>A0A9X1IDL0_9PROT</name>
<keyword evidence="2" id="KW-0472">Membrane</keyword>
<dbReference type="AlphaFoldDB" id="A0A9X1IDL0"/>
<dbReference type="Proteomes" id="UP001139311">
    <property type="component" value="Unassembled WGS sequence"/>
</dbReference>
<evidence type="ECO:0000313" key="3">
    <source>
        <dbReference type="EMBL" id="MCB4822754.1"/>
    </source>
</evidence>
<feature type="transmembrane region" description="Helical" evidence="2">
    <location>
        <begin position="76"/>
        <end position="97"/>
    </location>
</feature>
<keyword evidence="4" id="KW-1185">Reference proteome</keyword>
<evidence type="ECO:0008006" key="5">
    <source>
        <dbReference type="Google" id="ProtNLM"/>
    </source>
</evidence>
<accession>A0A9X1IDL0</accession>
<keyword evidence="2" id="KW-0812">Transmembrane</keyword>
<feature type="transmembrane region" description="Helical" evidence="2">
    <location>
        <begin position="12"/>
        <end position="31"/>
    </location>
</feature>
<feature type="transmembrane region" description="Helical" evidence="2">
    <location>
        <begin position="37"/>
        <end position="55"/>
    </location>
</feature>
<reference evidence="3" key="1">
    <citation type="submission" date="2021-10" db="EMBL/GenBank/DDBJ databases">
        <title>Roseicella aerolatum sp. nov., isolated from aerosols of e-waste dismantling site.</title>
        <authorList>
            <person name="Qin T."/>
        </authorList>
    </citation>
    <scope>NUCLEOTIDE SEQUENCE</scope>
    <source>
        <strain evidence="3">GB24</strain>
    </source>
</reference>
<evidence type="ECO:0000256" key="2">
    <source>
        <dbReference type="SAM" id="Phobius"/>
    </source>
</evidence>
<dbReference type="EMBL" id="JAJAQI010000018">
    <property type="protein sequence ID" value="MCB4822754.1"/>
    <property type="molecule type" value="Genomic_DNA"/>
</dbReference>
<dbReference type="Pfam" id="PF09997">
    <property type="entry name" value="DUF2238"/>
    <property type="match status" value="1"/>
</dbReference>
<sequence>MAPEMRRDGRRQSWFAWVCLAAMVAVAAWFWSLDKRSAALGTLVALGGCLALMLPPRERMRRLPWRLRALPRRLDAVPALASLLSSPGYGLNWFYGANPYDETVHLLSGVLAGAVFAALLLADGRARGAFRLVLAGAGSGLVLGIGWELFEWATGLIGDWTDTWTDVALTAAGSALGAAGWHGLARRRARKAGRQPAPAAWPDAALPPRRLGPSGRLSGG</sequence>
<gene>
    <name evidence="3" type="ORF">LHA35_13535</name>
</gene>